<feature type="transmembrane region" description="Helical" evidence="1">
    <location>
        <begin position="20"/>
        <end position="40"/>
    </location>
</feature>
<organism evidence="2 3">
    <name type="scientific">Plantactinospora siamensis</name>
    <dbReference type="NCBI Taxonomy" id="555372"/>
    <lineage>
        <taxon>Bacteria</taxon>
        <taxon>Bacillati</taxon>
        <taxon>Actinomycetota</taxon>
        <taxon>Actinomycetes</taxon>
        <taxon>Micromonosporales</taxon>
        <taxon>Micromonosporaceae</taxon>
        <taxon>Plantactinospora</taxon>
    </lineage>
</organism>
<dbReference type="RefSeq" id="WP_377334853.1">
    <property type="nucleotide sequence ID" value="NZ_JBHLUE010000001.1"/>
</dbReference>
<feature type="transmembrane region" description="Helical" evidence="1">
    <location>
        <begin position="68"/>
        <end position="88"/>
    </location>
</feature>
<keyword evidence="1" id="KW-0472">Membrane</keyword>
<reference evidence="2 3" key="1">
    <citation type="submission" date="2024-09" db="EMBL/GenBank/DDBJ databases">
        <authorList>
            <person name="Sun Q."/>
            <person name="Mori K."/>
        </authorList>
    </citation>
    <scope>NUCLEOTIDE SEQUENCE [LARGE SCALE GENOMIC DNA]</scope>
    <source>
        <strain evidence="2 3">TBRC 2205</strain>
    </source>
</reference>
<evidence type="ECO:0000313" key="3">
    <source>
        <dbReference type="Proteomes" id="UP001589894"/>
    </source>
</evidence>
<accession>A0ABV6NPP1</accession>
<feature type="transmembrane region" description="Helical" evidence="1">
    <location>
        <begin position="159"/>
        <end position="182"/>
    </location>
</feature>
<dbReference type="EMBL" id="JBHLUE010000001">
    <property type="protein sequence ID" value="MFC0562644.1"/>
    <property type="molecule type" value="Genomic_DNA"/>
</dbReference>
<evidence type="ECO:0000256" key="1">
    <source>
        <dbReference type="SAM" id="Phobius"/>
    </source>
</evidence>
<keyword evidence="1" id="KW-0812">Transmembrane</keyword>
<sequence>MDTVTGWLASARRAAGRATAVPLLVRGGVFVAMLVAFVLAAPVGSLTGRPFGLLAAVALLPAIGPRRLWTTAAVLLAVGVWLVTTTAYDQPIAPWRLLGLAGALYLAHSLATLAALLPYDAVVDPAVPLRWLGRAAAVALVGAVLGLVLLAVAGVGVPVGLPATLAGLAVAAGLAALLGWLVRRP</sequence>
<comment type="caution">
    <text evidence="2">The sequence shown here is derived from an EMBL/GenBank/DDBJ whole genome shotgun (WGS) entry which is preliminary data.</text>
</comment>
<keyword evidence="1" id="KW-1133">Transmembrane helix</keyword>
<proteinExistence type="predicted"/>
<feature type="transmembrane region" description="Helical" evidence="1">
    <location>
        <begin position="131"/>
        <end position="153"/>
    </location>
</feature>
<evidence type="ECO:0000313" key="2">
    <source>
        <dbReference type="EMBL" id="MFC0562644.1"/>
    </source>
</evidence>
<feature type="transmembrane region" description="Helical" evidence="1">
    <location>
        <begin position="46"/>
        <end position="63"/>
    </location>
</feature>
<dbReference type="Proteomes" id="UP001589894">
    <property type="component" value="Unassembled WGS sequence"/>
</dbReference>
<keyword evidence="3" id="KW-1185">Reference proteome</keyword>
<name>A0ABV6NPP1_9ACTN</name>
<gene>
    <name evidence="2" type="ORF">ACFFHU_00415</name>
</gene>
<feature type="transmembrane region" description="Helical" evidence="1">
    <location>
        <begin position="100"/>
        <end position="119"/>
    </location>
</feature>
<protein>
    <submittedName>
        <fullName evidence="2">Uncharacterized protein</fullName>
    </submittedName>
</protein>